<dbReference type="Pfam" id="PF08241">
    <property type="entry name" value="Methyltransf_11"/>
    <property type="match status" value="1"/>
</dbReference>
<sequence>MAQNIYDQPDFFAGYSQLGRSVEGLEGAAEWPALRAMLPEVAGTRIVDLGCGFGWFCRWAHEKGAREILGLDLSEKMLARARAASPDTGITYERADLDQLSLPPGAFDLAYSSLALHYVEDVARLFETVHRALSPGGHFVFSTEHPIYMAPTKPGWLIDAEGRKTWPVDRYLVEGPRKTDWLAKGVVKYHRTIGTTLNSLIRSGFTIEHVEDFCPTAEQIAARPELAEELERPMFLLVSARR</sequence>
<keyword evidence="3" id="KW-0949">S-adenosyl-L-methionine</keyword>
<dbReference type="KEGG" id="mop:Mesop_1306"/>
<evidence type="ECO:0000256" key="1">
    <source>
        <dbReference type="ARBA" id="ARBA00022603"/>
    </source>
</evidence>
<dbReference type="CDD" id="cd02440">
    <property type="entry name" value="AdoMet_MTases"/>
    <property type="match status" value="1"/>
</dbReference>
<dbReference type="AlphaFoldDB" id="F7YGQ5"/>
<accession>F7YGQ5</accession>
<proteinExistence type="predicted"/>
<evidence type="ECO:0000256" key="2">
    <source>
        <dbReference type="ARBA" id="ARBA00022679"/>
    </source>
</evidence>
<keyword evidence="2" id="KW-0808">Transferase</keyword>
<gene>
    <name evidence="5" type="ordered locus">Mesop_1306</name>
</gene>
<feature type="domain" description="Methyltransferase type 11" evidence="4">
    <location>
        <begin position="47"/>
        <end position="141"/>
    </location>
</feature>
<organism evidence="5 6">
    <name type="scientific">Mesorhizobium opportunistum (strain LMG 24607 / HAMBI 3007 / WSM2075)</name>
    <dbReference type="NCBI Taxonomy" id="536019"/>
    <lineage>
        <taxon>Bacteria</taxon>
        <taxon>Pseudomonadati</taxon>
        <taxon>Pseudomonadota</taxon>
        <taxon>Alphaproteobacteria</taxon>
        <taxon>Hyphomicrobiales</taxon>
        <taxon>Phyllobacteriaceae</taxon>
        <taxon>Mesorhizobium</taxon>
    </lineage>
</organism>
<dbReference type="eggNOG" id="COG2226">
    <property type="taxonomic scope" value="Bacteria"/>
</dbReference>
<name>F7YGQ5_MESOW</name>
<dbReference type="STRING" id="536019.Mesop_1306"/>
<evidence type="ECO:0000259" key="4">
    <source>
        <dbReference type="Pfam" id="PF08241"/>
    </source>
</evidence>
<dbReference type="GO" id="GO:0008757">
    <property type="term" value="F:S-adenosylmethionine-dependent methyltransferase activity"/>
    <property type="evidence" value="ECO:0007669"/>
    <property type="project" value="InterPro"/>
</dbReference>
<dbReference type="SUPFAM" id="SSF53335">
    <property type="entry name" value="S-adenosyl-L-methionine-dependent methyltransferases"/>
    <property type="match status" value="1"/>
</dbReference>
<dbReference type="HOGENOM" id="CLU_049749_4_0_5"/>
<dbReference type="RefSeq" id="WP_013892524.1">
    <property type="nucleotide sequence ID" value="NC_015675.1"/>
</dbReference>
<protein>
    <submittedName>
        <fullName evidence="5">Methyltransferase type 11</fullName>
    </submittedName>
</protein>
<dbReference type="Gene3D" id="3.40.50.150">
    <property type="entry name" value="Vaccinia Virus protein VP39"/>
    <property type="match status" value="1"/>
</dbReference>
<evidence type="ECO:0000313" key="5">
    <source>
        <dbReference type="EMBL" id="AEH85789.1"/>
    </source>
</evidence>
<evidence type="ECO:0000256" key="3">
    <source>
        <dbReference type="ARBA" id="ARBA00022691"/>
    </source>
</evidence>
<dbReference type="InterPro" id="IPR013216">
    <property type="entry name" value="Methyltransf_11"/>
</dbReference>
<dbReference type="InterPro" id="IPR029063">
    <property type="entry name" value="SAM-dependent_MTases_sf"/>
</dbReference>
<dbReference type="Proteomes" id="UP000001623">
    <property type="component" value="Chromosome"/>
</dbReference>
<dbReference type="PANTHER" id="PTHR43464">
    <property type="entry name" value="METHYLTRANSFERASE"/>
    <property type="match status" value="1"/>
</dbReference>
<dbReference type="PANTHER" id="PTHR43464:SF19">
    <property type="entry name" value="UBIQUINONE BIOSYNTHESIS O-METHYLTRANSFERASE, MITOCHONDRIAL"/>
    <property type="match status" value="1"/>
</dbReference>
<reference evidence="5 6" key="1">
    <citation type="submission" date="2010-10" db="EMBL/GenBank/DDBJ databases">
        <title>Complete sequence of Mesorhizobium opportunistum WSM2075.</title>
        <authorList>
            <consortium name="US DOE Joint Genome Institute"/>
            <person name="Lucas S."/>
            <person name="Copeland A."/>
            <person name="Lapidus A."/>
            <person name="Cheng J.-F."/>
            <person name="Bruce D."/>
            <person name="Goodwin L."/>
            <person name="Pitluck S."/>
            <person name="Chertkov O."/>
            <person name="Misra M."/>
            <person name="Detter J.C."/>
            <person name="Han C."/>
            <person name="Tapia R."/>
            <person name="Land M."/>
            <person name="Hauser L."/>
            <person name="Kyrpides N."/>
            <person name="Ovchinnikova G."/>
            <person name="Mavrommatis K.M."/>
            <person name="Tiwari R.P."/>
            <person name="Howieson J.G."/>
            <person name="O'Hara G.W."/>
            <person name="Nandasena K.G."/>
            <person name="Woyke T."/>
        </authorList>
    </citation>
    <scope>NUCLEOTIDE SEQUENCE [LARGE SCALE GENOMIC DNA]</scope>
    <source>
        <strain evidence="6">LMG 24607 / HAMBI 3007 / WSM2075</strain>
    </source>
</reference>
<evidence type="ECO:0000313" key="6">
    <source>
        <dbReference type="Proteomes" id="UP000001623"/>
    </source>
</evidence>
<dbReference type="EMBL" id="CP002279">
    <property type="protein sequence ID" value="AEH85789.1"/>
    <property type="molecule type" value="Genomic_DNA"/>
</dbReference>
<keyword evidence="1 5" id="KW-0489">Methyltransferase</keyword>
<dbReference type="GO" id="GO:0032259">
    <property type="term" value="P:methylation"/>
    <property type="evidence" value="ECO:0007669"/>
    <property type="project" value="UniProtKB-KW"/>
</dbReference>